<gene>
    <name evidence="1" type="ORF">CISIN_1g0155682mg</name>
</gene>
<dbReference type="EMBL" id="KK784874">
    <property type="protein sequence ID" value="KDO84020.1"/>
    <property type="molecule type" value="Genomic_DNA"/>
</dbReference>
<accession>A0A067GZ99</accession>
<dbReference type="Proteomes" id="UP000027120">
    <property type="component" value="Unassembled WGS sequence"/>
</dbReference>
<keyword evidence="2" id="KW-1185">Reference proteome</keyword>
<evidence type="ECO:0000313" key="1">
    <source>
        <dbReference type="EMBL" id="KDO84020.1"/>
    </source>
</evidence>
<reference evidence="1 2" key="1">
    <citation type="submission" date="2014-04" db="EMBL/GenBank/DDBJ databases">
        <authorList>
            <consortium name="International Citrus Genome Consortium"/>
            <person name="Gmitter F."/>
            <person name="Chen C."/>
            <person name="Farmerie W."/>
            <person name="Harkins T."/>
            <person name="Desany B."/>
            <person name="Mohiuddin M."/>
            <person name="Kodira C."/>
            <person name="Borodovsky M."/>
            <person name="Lomsadze A."/>
            <person name="Burns P."/>
            <person name="Jenkins J."/>
            <person name="Prochnik S."/>
            <person name="Shu S."/>
            <person name="Chapman J."/>
            <person name="Pitluck S."/>
            <person name="Schmutz J."/>
            <person name="Rokhsar D."/>
        </authorList>
    </citation>
    <scope>NUCLEOTIDE SEQUENCE</scope>
</reference>
<sequence>GIPFVAVGE</sequence>
<evidence type="ECO:0000313" key="2">
    <source>
        <dbReference type="Proteomes" id="UP000027120"/>
    </source>
</evidence>
<organism evidence="1 2">
    <name type="scientific">Citrus sinensis</name>
    <name type="common">Sweet orange</name>
    <name type="synonym">Citrus aurantium var. sinensis</name>
    <dbReference type="NCBI Taxonomy" id="2711"/>
    <lineage>
        <taxon>Eukaryota</taxon>
        <taxon>Viridiplantae</taxon>
        <taxon>Streptophyta</taxon>
        <taxon>Embryophyta</taxon>
        <taxon>Tracheophyta</taxon>
        <taxon>Spermatophyta</taxon>
        <taxon>Magnoliopsida</taxon>
        <taxon>eudicotyledons</taxon>
        <taxon>Gunneridae</taxon>
        <taxon>Pentapetalae</taxon>
        <taxon>rosids</taxon>
        <taxon>malvids</taxon>
        <taxon>Sapindales</taxon>
        <taxon>Rutaceae</taxon>
        <taxon>Aurantioideae</taxon>
        <taxon>Citrus</taxon>
    </lineage>
</organism>
<protein>
    <submittedName>
        <fullName evidence="1">Uncharacterized protein</fullName>
    </submittedName>
</protein>
<proteinExistence type="predicted"/>
<feature type="non-terminal residue" evidence="1">
    <location>
        <position position="1"/>
    </location>
</feature>
<name>A0A067GZ99_CITSI</name>